<protein>
    <submittedName>
        <fullName evidence="1">Uncharacterized protein</fullName>
    </submittedName>
</protein>
<dbReference type="Proteomes" id="UP000718564">
    <property type="component" value="Unassembled WGS sequence"/>
</dbReference>
<reference evidence="1 2" key="1">
    <citation type="submission" date="2018-06" db="EMBL/GenBank/DDBJ databases">
        <title>Comparative genomics of Brasilonema spp. strains.</title>
        <authorList>
            <person name="Alvarenga D.O."/>
            <person name="Fiore M.F."/>
            <person name="Varani A.M."/>
        </authorList>
    </citation>
    <scope>NUCLEOTIDE SEQUENCE [LARGE SCALE GENOMIC DNA]</scope>
    <source>
        <strain evidence="1 2">SPC951</strain>
    </source>
</reference>
<accession>A0ABX1P247</accession>
<proteinExistence type="predicted"/>
<organism evidence="1 2">
    <name type="scientific">Brasilonema bromeliae SPC951</name>
    <dbReference type="NCBI Taxonomy" id="385972"/>
    <lineage>
        <taxon>Bacteria</taxon>
        <taxon>Bacillati</taxon>
        <taxon>Cyanobacteriota</taxon>
        <taxon>Cyanophyceae</taxon>
        <taxon>Nostocales</taxon>
        <taxon>Scytonemataceae</taxon>
        <taxon>Brasilonema</taxon>
        <taxon>Bromeliae group (in: Brasilonema)</taxon>
    </lineage>
</organism>
<gene>
    <name evidence="1" type="ORF">DP116_02600</name>
</gene>
<dbReference type="RefSeq" id="WP_169153685.1">
    <property type="nucleotide sequence ID" value="NZ_CAWPJE010000315.1"/>
</dbReference>
<sequence>MRSRWRWANVILSTGTIAHSGTFGGVVGEGNACLGDDVAKTWTGSFGGVVGEWNASLEDNVAECSV</sequence>
<comment type="caution">
    <text evidence="1">The sequence shown here is derived from an EMBL/GenBank/DDBJ whole genome shotgun (WGS) entry which is preliminary data.</text>
</comment>
<evidence type="ECO:0000313" key="2">
    <source>
        <dbReference type="Proteomes" id="UP000718564"/>
    </source>
</evidence>
<dbReference type="EMBL" id="QMEB01000010">
    <property type="protein sequence ID" value="NMG18396.1"/>
    <property type="molecule type" value="Genomic_DNA"/>
</dbReference>
<keyword evidence="2" id="KW-1185">Reference proteome</keyword>
<evidence type="ECO:0000313" key="1">
    <source>
        <dbReference type="EMBL" id="NMG18396.1"/>
    </source>
</evidence>
<name>A0ABX1P247_9CYAN</name>